<dbReference type="InterPro" id="IPR036397">
    <property type="entry name" value="RNaseH_sf"/>
</dbReference>
<sequence>MAEIMIIMEAIAYSHEKNLREVRIISYSRTALNTLNSLGERRQIINVIKESVNNNIELCWVRASQGQFGNERADELAKETPSIINLIDLAPN</sequence>
<evidence type="ECO:0000313" key="3">
    <source>
        <dbReference type="Proteomes" id="UP000499080"/>
    </source>
</evidence>
<reference evidence="2 3" key="1">
    <citation type="journal article" date="2019" name="Sci. Rep.">
        <title>Orb-weaving spider Araneus ventricosus genome elucidates the spidroin gene catalogue.</title>
        <authorList>
            <person name="Kono N."/>
            <person name="Nakamura H."/>
            <person name="Ohtoshi R."/>
            <person name="Moran D.A.P."/>
            <person name="Shinohara A."/>
            <person name="Yoshida Y."/>
            <person name="Fujiwara M."/>
            <person name="Mori M."/>
            <person name="Tomita M."/>
            <person name="Arakawa K."/>
        </authorList>
    </citation>
    <scope>NUCLEOTIDE SEQUENCE [LARGE SCALE GENOMIC DNA]</scope>
</reference>
<comment type="caution">
    <text evidence="2">The sequence shown here is derived from an EMBL/GenBank/DDBJ whole genome shotgun (WGS) entry which is preliminary data.</text>
</comment>
<dbReference type="AlphaFoldDB" id="A0A4Y2RDU2"/>
<name>A0A4Y2RDU2_ARAVE</name>
<evidence type="ECO:0000259" key="1">
    <source>
        <dbReference type="PROSITE" id="PS50879"/>
    </source>
</evidence>
<dbReference type="GO" id="GO:0004523">
    <property type="term" value="F:RNA-DNA hybrid ribonuclease activity"/>
    <property type="evidence" value="ECO:0007669"/>
    <property type="project" value="InterPro"/>
</dbReference>
<keyword evidence="3" id="KW-1185">Reference proteome</keyword>
<dbReference type="GO" id="GO:0003676">
    <property type="term" value="F:nucleic acid binding"/>
    <property type="evidence" value="ECO:0007669"/>
    <property type="project" value="InterPro"/>
</dbReference>
<protein>
    <recommendedName>
        <fullName evidence="1">RNase H type-1 domain-containing protein</fullName>
    </recommendedName>
</protein>
<dbReference type="PROSITE" id="PS50879">
    <property type="entry name" value="RNASE_H_1"/>
    <property type="match status" value="1"/>
</dbReference>
<dbReference type="OrthoDB" id="7765170at2759"/>
<accession>A0A4Y2RDU2</accession>
<dbReference type="SUPFAM" id="SSF53098">
    <property type="entry name" value="Ribonuclease H-like"/>
    <property type="match status" value="1"/>
</dbReference>
<organism evidence="2 3">
    <name type="scientific">Araneus ventricosus</name>
    <name type="common">Orbweaver spider</name>
    <name type="synonym">Epeira ventricosa</name>
    <dbReference type="NCBI Taxonomy" id="182803"/>
    <lineage>
        <taxon>Eukaryota</taxon>
        <taxon>Metazoa</taxon>
        <taxon>Ecdysozoa</taxon>
        <taxon>Arthropoda</taxon>
        <taxon>Chelicerata</taxon>
        <taxon>Arachnida</taxon>
        <taxon>Araneae</taxon>
        <taxon>Araneomorphae</taxon>
        <taxon>Entelegynae</taxon>
        <taxon>Araneoidea</taxon>
        <taxon>Araneidae</taxon>
        <taxon>Araneus</taxon>
    </lineage>
</organism>
<dbReference type="EMBL" id="BGPR01016555">
    <property type="protein sequence ID" value="GBN73449.1"/>
    <property type="molecule type" value="Genomic_DNA"/>
</dbReference>
<feature type="domain" description="RNase H type-1" evidence="1">
    <location>
        <begin position="1"/>
        <end position="82"/>
    </location>
</feature>
<gene>
    <name evidence="2" type="ORF">AVEN_103689_1</name>
</gene>
<evidence type="ECO:0000313" key="2">
    <source>
        <dbReference type="EMBL" id="GBN73449.1"/>
    </source>
</evidence>
<dbReference type="Gene3D" id="3.30.420.10">
    <property type="entry name" value="Ribonuclease H-like superfamily/Ribonuclease H"/>
    <property type="match status" value="1"/>
</dbReference>
<dbReference type="InterPro" id="IPR002156">
    <property type="entry name" value="RNaseH_domain"/>
</dbReference>
<dbReference type="InterPro" id="IPR012337">
    <property type="entry name" value="RNaseH-like_sf"/>
</dbReference>
<dbReference type="Proteomes" id="UP000499080">
    <property type="component" value="Unassembled WGS sequence"/>
</dbReference>
<proteinExistence type="predicted"/>